<evidence type="ECO:0000313" key="3">
    <source>
        <dbReference type="EMBL" id="KAK4463864.1"/>
    </source>
</evidence>
<protein>
    <recommendedName>
        <fullName evidence="5">Secreted protein</fullName>
    </recommendedName>
</protein>
<evidence type="ECO:0000313" key="4">
    <source>
        <dbReference type="Proteomes" id="UP001321749"/>
    </source>
</evidence>
<organism evidence="3 4">
    <name type="scientific">Cladorrhinum samala</name>
    <dbReference type="NCBI Taxonomy" id="585594"/>
    <lineage>
        <taxon>Eukaryota</taxon>
        <taxon>Fungi</taxon>
        <taxon>Dikarya</taxon>
        <taxon>Ascomycota</taxon>
        <taxon>Pezizomycotina</taxon>
        <taxon>Sordariomycetes</taxon>
        <taxon>Sordariomycetidae</taxon>
        <taxon>Sordariales</taxon>
        <taxon>Podosporaceae</taxon>
        <taxon>Cladorrhinum</taxon>
    </lineage>
</organism>
<reference evidence="3" key="1">
    <citation type="journal article" date="2023" name="Mol. Phylogenet. Evol.">
        <title>Genome-scale phylogeny and comparative genomics of the fungal order Sordariales.</title>
        <authorList>
            <person name="Hensen N."/>
            <person name="Bonometti L."/>
            <person name="Westerberg I."/>
            <person name="Brannstrom I.O."/>
            <person name="Guillou S."/>
            <person name="Cros-Aarteil S."/>
            <person name="Calhoun S."/>
            <person name="Haridas S."/>
            <person name="Kuo A."/>
            <person name="Mondo S."/>
            <person name="Pangilinan J."/>
            <person name="Riley R."/>
            <person name="LaButti K."/>
            <person name="Andreopoulos B."/>
            <person name="Lipzen A."/>
            <person name="Chen C."/>
            <person name="Yan M."/>
            <person name="Daum C."/>
            <person name="Ng V."/>
            <person name="Clum A."/>
            <person name="Steindorff A."/>
            <person name="Ohm R.A."/>
            <person name="Martin F."/>
            <person name="Silar P."/>
            <person name="Natvig D.O."/>
            <person name="Lalanne C."/>
            <person name="Gautier V."/>
            <person name="Ament-Velasquez S.L."/>
            <person name="Kruys A."/>
            <person name="Hutchinson M.I."/>
            <person name="Powell A.J."/>
            <person name="Barry K."/>
            <person name="Miller A.N."/>
            <person name="Grigoriev I.V."/>
            <person name="Debuchy R."/>
            <person name="Gladieux P."/>
            <person name="Hiltunen Thoren M."/>
            <person name="Johannesson H."/>
        </authorList>
    </citation>
    <scope>NUCLEOTIDE SEQUENCE</scope>
    <source>
        <strain evidence="3">PSN324</strain>
    </source>
</reference>
<comment type="caution">
    <text evidence="3">The sequence shown here is derived from an EMBL/GenBank/DDBJ whole genome shotgun (WGS) entry which is preliminary data.</text>
</comment>
<evidence type="ECO:0008006" key="5">
    <source>
        <dbReference type="Google" id="ProtNLM"/>
    </source>
</evidence>
<keyword evidence="4" id="KW-1185">Reference proteome</keyword>
<feature type="chain" id="PRO_5043821518" description="Secreted protein" evidence="2">
    <location>
        <begin position="19"/>
        <end position="157"/>
    </location>
</feature>
<feature type="signal peptide" evidence="2">
    <location>
        <begin position="1"/>
        <end position="18"/>
    </location>
</feature>
<evidence type="ECO:0000256" key="2">
    <source>
        <dbReference type="SAM" id="SignalP"/>
    </source>
</evidence>
<reference evidence="3" key="2">
    <citation type="submission" date="2023-06" db="EMBL/GenBank/DDBJ databases">
        <authorList>
            <consortium name="Lawrence Berkeley National Laboratory"/>
            <person name="Mondo S.J."/>
            <person name="Hensen N."/>
            <person name="Bonometti L."/>
            <person name="Westerberg I."/>
            <person name="Brannstrom I.O."/>
            <person name="Guillou S."/>
            <person name="Cros-Aarteil S."/>
            <person name="Calhoun S."/>
            <person name="Haridas S."/>
            <person name="Kuo A."/>
            <person name="Pangilinan J."/>
            <person name="Riley R."/>
            <person name="Labutti K."/>
            <person name="Andreopoulos B."/>
            <person name="Lipzen A."/>
            <person name="Chen C."/>
            <person name="Yanf M."/>
            <person name="Daum C."/>
            <person name="Ng V."/>
            <person name="Clum A."/>
            <person name="Steindorff A."/>
            <person name="Ohm R."/>
            <person name="Martin F."/>
            <person name="Silar P."/>
            <person name="Natvig D."/>
            <person name="Lalanne C."/>
            <person name="Gautier V."/>
            <person name="Ament-Velasquez S.L."/>
            <person name="Kruys A."/>
            <person name="Hutchinson M.I."/>
            <person name="Powell A.J."/>
            <person name="Barry K."/>
            <person name="Miller A.N."/>
            <person name="Grigoriev I.V."/>
            <person name="Debuchy R."/>
            <person name="Gladieux P."/>
            <person name="Thoren M.H."/>
            <person name="Johannesson H."/>
        </authorList>
    </citation>
    <scope>NUCLEOTIDE SEQUENCE</scope>
    <source>
        <strain evidence="3">PSN324</strain>
    </source>
</reference>
<dbReference type="EMBL" id="MU864954">
    <property type="protein sequence ID" value="KAK4463864.1"/>
    <property type="molecule type" value="Genomic_DNA"/>
</dbReference>
<keyword evidence="2" id="KW-0732">Signal</keyword>
<accession>A0AAV9HST0</accession>
<sequence length="157" mass="16032">MIRFISLGLSSFITSTAASAFFSKPFKRFFSPESWRSKKSGDVLSIPWMGFAQLKPDGLVVGDHTVIRGGGHGGLGLGNNSPKDDGGRIQTAIGNEMTPASSSASAAAAAAGMGGSVSSSANHLNAASASGIPNPTPGPARGPFDAARMKTRKLKIL</sequence>
<name>A0AAV9HST0_9PEZI</name>
<dbReference type="AlphaFoldDB" id="A0AAV9HST0"/>
<evidence type="ECO:0000256" key="1">
    <source>
        <dbReference type="SAM" id="MobiDB-lite"/>
    </source>
</evidence>
<feature type="region of interest" description="Disordered" evidence="1">
    <location>
        <begin position="126"/>
        <end position="145"/>
    </location>
</feature>
<proteinExistence type="predicted"/>
<dbReference type="Proteomes" id="UP001321749">
    <property type="component" value="Unassembled WGS sequence"/>
</dbReference>
<gene>
    <name evidence="3" type="ORF">QBC42DRAFT_284951</name>
</gene>